<feature type="transmembrane region" description="Helical" evidence="2">
    <location>
        <begin position="45"/>
        <end position="65"/>
    </location>
</feature>
<dbReference type="GO" id="GO:0008324">
    <property type="term" value="F:monoatomic cation transmembrane transporter activity"/>
    <property type="evidence" value="ECO:0007669"/>
    <property type="project" value="InterPro"/>
</dbReference>
<feature type="domain" description="RCK N-terminal" evidence="3">
    <location>
        <begin position="124"/>
        <end position="246"/>
    </location>
</feature>
<accession>Q47IS6</accession>
<dbReference type="InterPro" id="IPR013099">
    <property type="entry name" value="K_chnl_dom"/>
</dbReference>
<dbReference type="PROSITE" id="PS51201">
    <property type="entry name" value="RCK_N"/>
    <property type="match status" value="1"/>
</dbReference>
<evidence type="ECO:0000259" key="3">
    <source>
        <dbReference type="PROSITE" id="PS51201"/>
    </source>
</evidence>
<dbReference type="eggNOG" id="COG1226">
    <property type="taxonomic scope" value="Bacteria"/>
</dbReference>
<dbReference type="PROSITE" id="PS51202">
    <property type="entry name" value="RCK_C"/>
    <property type="match status" value="1"/>
</dbReference>
<dbReference type="KEGG" id="dar:Daro_0498"/>
<reference evidence="5" key="1">
    <citation type="submission" date="2005-08" db="EMBL/GenBank/DDBJ databases">
        <title>Complete sequence of Dechloromonas aromatica RCB.</title>
        <authorList>
            <person name="Salinero K.K."/>
            <person name="Copeland A."/>
            <person name="Lucas S."/>
            <person name="Lapidus A."/>
            <person name="Barry K."/>
            <person name="Detter J.C."/>
            <person name="Glavina T."/>
            <person name="Hammon N."/>
            <person name="Israni S."/>
            <person name="Pitluck S."/>
            <person name="Di Bartolo G."/>
            <person name="Trong S."/>
            <person name="Schmutz J."/>
            <person name="Larimer F."/>
            <person name="Land M."/>
            <person name="Ivanova N."/>
            <person name="Richardson P."/>
        </authorList>
    </citation>
    <scope>NUCLEOTIDE SEQUENCE</scope>
    <source>
        <strain evidence="5">RCB</strain>
    </source>
</reference>
<dbReference type="EMBL" id="CP000089">
    <property type="protein sequence ID" value="AAZ45255.1"/>
    <property type="molecule type" value="Genomic_DNA"/>
</dbReference>
<dbReference type="Gene3D" id="1.10.287.70">
    <property type="match status" value="1"/>
</dbReference>
<dbReference type="AlphaFoldDB" id="Q47IS6"/>
<dbReference type="InterPro" id="IPR050721">
    <property type="entry name" value="Trk_Ktr_HKT_K-transport"/>
</dbReference>
<dbReference type="GO" id="GO:0006813">
    <property type="term" value="P:potassium ion transport"/>
    <property type="evidence" value="ECO:0007669"/>
    <property type="project" value="InterPro"/>
</dbReference>
<evidence type="ECO:0000259" key="4">
    <source>
        <dbReference type="PROSITE" id="PS51202"/>
    </source>
</evidence>
<keyword evidence="2" id="KW-0472">Membrane</keyword>
<evidence type="ECO:0000256" key="1">
    <source>
        <dbReference type="ARBA" id="ARBA00004651"/>
    </source>
</evidence>
<dbReference type="SUPFAM" id="SSF51735">
    <property type="entry name" value="NAD(P)-binding Rossmann-fold domains"/>
    <property type="match status" value="2"/>
</dbReference>
<gene>
    <name evidence="5" type="ordered locus">Daro_0498</name>
</gene>
<proteinExistence type="predicted"/>
<dbReference type="OrthoDB" id="9781411at2"/>
<feature type="domain" description="RCK C-terminal" evidence="4">
    <location>
        <begin position="454"/>
        <end position="535"/>
    </location>
</feature>
<evidence type="ECO:0000256" key="2">
    <source>
        <dbReference type="SAM" id="Phobius"/>
    </source>
</evidence>
<dbReference type="PANTHER" id="PTHR43833:SF9">
    <property type="entry name" value="POTASSIUM CHANNEL PROTEIN YUGO-RELATED"/>
    <property type="match status" value="1"/>
</dbReference>
<dbReference type="STRING" id="159087.Daro_0498"/>
<dbReference type="PANTHER" id="PTHR43833">
    <property type="entry name" value="POTASSIUM CHANNEL PROTEIN 2-RELATED-RELATED"/>
    <property type="match status" value="1"/>
</dbReference>
<dbReference type="Pfam" id="PF07885">
    <property type="entry name" value="Ion_trans_2"/>
    <property type="match status" value="1"/>
</dbReference>
<protein>
    <submittedName>
        <fullName evidence="5">TrkA-N</fullName>
    </submittedName>
</protein>
<sequence length="563" mass="61628">MNSAFFLVLRRMRAPIIVLIVIYAISVVGLTLVPGVDAESRMTAPLSFFHAFYFISYTATTIGFGEIPAAFSDAQRLWVTVCIYLTVVGWSYSVVTLIALLQDKGFQNTLTANRFTRRVRQIKQDFYLICGCGETGSLIARTFDQIGQAFVVIEKDELRVEELDLLDFKTDTPAFAADARQPDNLQLAGLMHPKCRGVLAITNDEQANLAIAIAVRLLNPDIPVIARAEQGSIAANMASFGTDFIINPYERFADRLALAVSSPERFRLIELLTSLPESPIPETLRPPRGHWILCGYGRFGHAVAERLRGTGITLTIIDPSAPDANREIAGDGTEASTLHQAGIEHATGIVAGSRNDINNLSTAITASEIKPDLFVVARQNHAANSALFTAFDADFTVLPSRIIAQECIAILTAPLLARFLDHVSQLAESHCEQLVKRLQEASGGLTPVIWDIRLNAAEAPATWQALMHDRKIRLGEILIDGADRDSRLPAVPLLIERGRDYVLLPADDFRLEAGDQLLFASALSSQRKLELTLKNANELDYVLSGQENSGSLLGKLLKANSQP</sequence>
<dbReference type="GO" id="GO:0005886">
    <property type="term" value="C:plasma membrane"/>
    <property type="evidence" value="ECO:0007669"/>
    <property type="project" value="UniProtKB-SubCell"/>
</dbReference>
<comment type="subcellular location">
    <subcellularLocation>
        <location evidence="1">Cell membrane</location>
        <topology evidence="1">Multi-pass membrane protein</topology>
    </subcellularLocation>
</comment>
<dbReference type="SUPFAM" id="SSF81324">
    <property type="entry name" value="Voltage-gated potassium channels"/>
    <property type="match status" value="1"/>
</dbReference>
<organism evidence="5">
    <name type="scientific">Dechloromonas aromatica (strain RCB)</name>
    <dbReference type="NCBI Taxonomy" id="159087"/>
    <lineage>
        <taxon>Bacteria</taxon>
        <taxon>Pseudomonadati</taxon>
        <taxon>Pseudomonadota</taxon>
        <taxon>Betaproteobacteria</taxon>
        <taxon>Rhodocyclales</taxon>
        <taxon>Azonexaceae</taxon>
        <taxon>Dechloromonas</taxon>
    </lineage>
</organism>
<keyword evidence="2" id="KW-0812">Transmembrane</keyword>
<name>Q47IS6_DECAR</name>
<dbReference type="Pfam" id="PF02254">
    <property type="entry name" value="TrkA_N"/>
    <property type="match status" value="2"/>
</dbReference>
<dbReference type="Gene3D" id="3.40.50.720">
    <property type="entry name" value="NAD(P)-binding Rossmann-like Domain"/>
    <property type="match status" value="2"/>
</dbReference>
<evidence type="ECO:0000313" key="5">
    <source>
        <dbReference type="EMBL" id="AAZ45255.1"/>
    </source>
</evidence>
<dbReference type="InterPro" id="IPR036291">
    <property type="entry name" value="NAD(P)-bd_dom_sf"/>
</dbReference>
<dbReference type="HOGENOM" id="CLU_023787_0_0_4"/>
<dbReference type="InterPro" id="IPR006037">
    <property type="entry name" value="RCK_C"/>
</dbReference>
<feature type="transmembrane region" description="Helical" evidence="2">
    <location>
        <begin position="77"/>
        <end position="101"/>
    </location>
</feature>
<keyword evidence="2" id="KW-1133">Transmembrane helix</keyword>
<feature type="transmembrane region" description="Helical" evidence="2">
    <location>
        <begin position="12"/>
        <end position="33"/>
    </location>
</feature>
<dbReference type="InterPro" id="IPR003148">
    <property type="entry name" value="RCK_N"/>
</dbReference>